<dbReference type="InterPro" id="IPR018061">
    <property type="entry name" value="Retropepsins"/>
</dbReference>
<dbReference type="AlphaFoldDB" id="A0A183BFJ8"/>
<dbReference type="WBParaSite" id="ECPE_0001802901-mRNA-1">
    <property type="protein sequence ID" value="ECPE_0001802901-mRNA-1"/>
    <property type="gene ID" value="ECPE_0001802901"/>
</dbReference>
<evidence type="ECO:0000313" key="4">
    <source>
        <dbReference type="Proteomes" id="UP000272942"/>
    </source>
</evidence>
<dbReference type="Pfam" id="PF00077">
    <property type="entry name" value="RVP"/>
    <property type="match status" value="1"/>
</dbReference>
<evidence type="ECO:0000256" key="1">
    <source>
        <dbReference type="ARBA" id="ARBA00022801"/>
    </source>
</evidence>
<protein>
    <submittedName>
        <fullName evidence="5">RVP domain-containing protein</fullName>
    </submittedName>
</protein>
<reference evidence="3 4" key="2">
    <citation type="submission" date="2018-11" db="EMBL/GenBank/DDBJ databases">
        <authorList>
            <consortium name="Pathogen Informatics"/>
        </authorList>
    </citation>
    <scope>NUCLEOTIDE SEQUENCE [LARGE SCALE GENOMIC DNA]</scope>
    <source>
        <strain evidence="3 4">Egypt</strain>
    </source>
</reference>
<evidence type="ECO:0000313" key="5">
    <source>
        <dbReference type="WBParaSite" id="ECPE_0001802901-mRNA-1"/>
    </source>
</evidence>
<dbReference type="OrthoDB" id="10066870at2759"/>
<evidence type="ECO:0000259" key="2">
    <source>
        <dbReference type="Pfam" id="PF00077"/>
    </source>
</evidence>
<name>A0A183BFJ8_9TREM</name>
<keyword evidence="4" id="KW-1185">Reference proteome</keyword>
<dbReference type="Gene3D" id="2.40.70.10">
    <property type="entry name" value="Acid Proteases"/>
    <property type="match status" value="1"/>
</dbReference>
<dbReference type="SUPFAM" id="SSF50630">
    <property type="entry name" value="Acid proteases"/>
    <property type="match status" value="1"/>
</dbReference>
<dbReference type="Proteomes" id="UP000272942">
    <property type="component" value="Unassembled WGS sequence"/>
</dbReference>
<evidence type="ECO:0000313" key="3">
    <source>
        <dbReference type="EMBL" id="VDP95375.1"/>
    </source>
</evidence>
<gene>
    <name evidence="3" type="ORF">ECPE_LOCUS17984</name>
</gene>
<sequence length="274" mass="30320">MPHHDGKTRPPEDRGVPTIRIDCRLTHYVSRPIPPCITAVFNPIYTTPLLPAVINGKHCSALIDSGDSCSLISPRLSPGLSTTKIRTTIHAMNGIRINVTESANIALKVVGETLHHQMVVIPELPWDVILSVDFLPVQKCVLNSMNNTLMIKGKEILLMQAEKVPRHGRPTISSVESQNGPAQLLGQTDSAYRPFVKRLLNRSWDVFAWDGIRLGTLNLVKHRIDTQGATPIRQASRRVPVQSREDLGKIVADMLRGGVVNVFHAKFLKILPTP</sequence>
<dbReference type="InterPro" id="IPR021109">
    <property type="entry name" value="Peptidase_aspartic_dom_sf"/>
</dbReference>
<dbReference type="GO" id="GO:0016787">
    <property type="term" value="F:hydrolase activity"/>
    <property type="evidence" value="ECO:0007669"/>
    <property type="project" value="UniProtKB-KW"/>
</dbReference>
<organism evidence="5">
    <name type="scientific">Echinostoma caproni</name>
    <dbReference type="NCBI Taxonomy" id="27848"/>
    <lineage>
        <taxon>Eukaryota</taxon>
        <taxon>Metazoa</taxon>
        <taxon>Spiralia</taxon>
        <taxon>Lophotrochozoa</taxon>
        <taxon>Platyhelminthes</taxon>
        <taxon>Trematoda</taxon>
        <taxon>Digenea</taxon>
        <taxon>Plagiorchiida</taxon>
        <taxon>Echinostomata</taxon>
        <taxon>Echinostomatoidea</taxon>
        <taxon>Echinostomatidae</taxon>
        <taxon>Echinostoma</taxon>
    </lineage>
</organism>
<feature type="domain" description="Retropepsins" evidence="2">
    <location>
        <begin position="47"/>
        <end position="141"/>
    </location>
</feature>
<dbReference type="CDD" id="cd00303">
    <property type="entry name" value="retropepsin_like"/>
    <property type="match status" value="1"/>
</dbReference>
<reference evidence="5" key="1">
    <citation type="submission" date="2016-06" db="UniProtKB">
        <authorList>
            <consortium name="WormBaseParasite"/>
        </authorList>
    </citation>
    <scope>IDENTIFICATION</scope>
</reference>
<accession>A0A183BFJ8</accession>
<proteinExistence type="predicted"/>
<keyword evidence="1" id="KW-0378">Hydrolase</keyword>
<dbReference type="EMBL" id="UZAN01073423">
    <property type="protein sequence ID" value="VDP95375.1"/>
    <property type="molecule type" value="Genomic_DNA"/>
</dbReference>